<comment type="caution">
    <text evidence="7">The sequence shown here is derived from an EMBL/GenBank/DDBJ whole genome shotgun (WGS) entry which is preliminary data.</text>
</comment>
<evidence type="ECO:0000256" key="4">
    <source>
        <dbReference type="ARBA" id="ARBA00023136"/>
    </source>
</evidence>
<evidence type="ECO:0000259" key="6">
    <source>
        <dbReference type="Pfam" id="PF04932"/>
    </source>
</evidence>
<accession>A0A8J7PLL3</accession>
<evidence type="ECO:0000256" key="3">
    <source>
        <dbReference type="ARBA" id="ARBA00022989"/>
    </source>
</evidence>
<protein>
    <submittedName>
        <fullName evidence="7">O-antigen ligase family protein</fullName>
    </submittedName>
</protein>
<evidence type="ECO:0000256" key="5">
    <source>
        <dbReference type="SAM" id="Phobius"/>
    </source>
</evidence>
<evidence type="ECO:0000256" key="1">
    <source>
        <dbReference type="ARBA" id="ARBA00004141"/>
    </source>
</evidence>
<evidence type="ECO:0000313" key="7">
    <source>
        <dbReference type="EMBL" id="MBN9412703.1"/>
    </source>
</evidence>
<evidence type="ECO:0000313" key="8">
    <source>
        <dbReference type="Proteomes" id="UP000664414"/>
    </source>
</evidence>
<feature type="domain" description="O-antigen ligase-related" evidence="6">
    <location>
        <begin position="98"/>
        <end position="253"/>
    </location>
</feature>
<dbReference type="EMBL" id="JAFKGL010000012">
    <property type="protein sequence ID" value="MBN9412703.1"/>
    <property type="molecule type" value="Genomic_DNA"/>
</dbReference>
<dbReference type="AlphaFoldDB" id="A0A8J7PLL3"/>
<dbReference type="PANTHER" id="PTHR37422">
    <property type="entry name" value="TEICHURONIC ACID BIOSYNTHESIS PROTEIN TUAE"/>
    <property type="match status" value="1"/>
</dbReference>
<feature type="transmembrane region" description="Helical" evidence="5">
    <location>
        <begin position="52"/>
        <end position="73"/>
    </location>
</feature>
<feature type="transmembrane region" description="Helical" evidence="5">
    <location>
        <begin position="244"/>
        <end position="263"/>
    </location>
</feature>
<feature type="transmembrane region" description="Helical" evidence="5">
    <location>
        <begin position="85"/>
        <end position="104"/>
    </location>
</feature>
<dbReference type="GO" id="GO:0016020">
    <property type="term" value="C:membrane"/>
    <property type="evidence" value="ECO:0007669"/>
    <property type="project" value="UniProtKB-SubCell"/>
</dbReference>
<feature type="transmembrane region" description="Helical" evidence="5">
    <location>
        <begin position="110"/>
        <end position="126"/>
    </location>
</feature>
<dbReference type="PANTHER" id="PTHR37422:SF13">
    <property type="entry name" value="LIPOPOLYSACCHARIDE BIOSYNTHESIS PROTEIN PA4999-RELATED"/>
    <property type="match status" value="1"/>
</dbReference>
<gene>
    <name evidence="7" type="ORF">J0H12_02095</name>
</gene>
<keyword evidence="2 5" id="KW-0812">Transmembrane</keyword>
<organism evidence="7 8">
    <name type="scientific">Candidatus Paracaedimonas acanthamoebae</name>
    <dbReference type="NCBI Taxonomy" id="244581"/>
    <lineage>
        <taxon>Bacteria</taxon>
        <taxon>Pseudomonadati</taxon>
        <taxon>Pseudomonadota</taxon>
        <taxon>Alphaproteobacteria</taxon>
        <taxon>Holosporales</taxon>
        <taxon>Caedimonadaceae</taxon>
        <taxon>Candidatus Paracaedimonas</taxon>
    </lineage>
</organism>
<feature type="transmembrane region" description="Helical" evidence="5">
    <location>
        <begin position="133"/>
        <end position="150"/>
    </location>
</feature>
<keyword evidence="3 5" id="KW-1133">Transmembrane helix</keyword>
<sequence length="317" mass="37060">MAQKLEKISKTHLLLSLMLGFIITNILLMIEIKTEGKWLYLIKGKDYNLTYYNKVLSFEVMLIWPILAYLNRFLKSYPDDQEVKYLARIFQLVLIFQTAFVMFYLESTSVKIAFVIGVFIGLSSFFKEKVVKWFLLSVCAVVFIFAPLFYKHVLISRTITSITHKVIEKPSFYHRLYIWNFVSDKILLKPWTGWGLDASRHKYFSEKKIDRKDIKKQIPFVNIATLELLPLHPHNLPLQLWVELGFPGALLIICLVSLIISAIPRVFNEKINRSAAYAAFSSSLVINMGSYGMWQSWWIVGLWSTMVFIRFLENQDD</sequence>
<keyword evidence="7" id="KW-0436">Ligase</keyword>
<dbReference type="Pfam" id="PF04932">
    <property type="entry name" value="Wzy_C"/>
    <property type="match status" value="1"/>
</dbReference>
<feature type="transmembrane region" description="Helical" evidence="5">
    <location>
        <begin position="12"/>
        <end position="32"/>
    </location>
</feature>
<name>A0A8J7PLL3_9PROT</name>
<evidence type="ECO:0000256" key="2">
    <source>
        <dbReference type="ARBA" id="ARBA00022692"/>
    </source>
</evidence>
<dbReference type="InterPro" id="IPR007016">
    <property type="entry name" value="O-antigen_ligase-rel_domated"/>
</dbReference>
<reference evidence="7" key="1">
    <citation type="submission" date="2021-02" db="EMBL/GenBank/DDBJ databases">
        <title>Thiocyanate and organic carbon inputs drive convergent selection for specific autotrophic Afipia and Thiobacillus strains within complex microbiomes.</title>
        <authorList>
            <person name="Huddy R.J."/>
            <person name="Sachdeva R."/>
            <person name="Kadzinga F."/>
            <person name="Kantor R.S."/>
            <person name="Harrison S.T.L."/>
            <person name="Banfield J.F."/>
        </authorList>
    </citation>
    <scope>NUCLEOTIDE SEQUENCE</scope>
    <source>
        <strain evidence="7">SCN18_10_11_15_R4_P_38_20</strain>
    </source>
</reference>
<keyword evidence="4 5" id="KW-0472">Membrane</keyword>
<dbReference type="GO" id="GO:0016874">
    <property type="term" value="F:ligase activity"/>
    <property type="evidence" value="ECO:0007669"/>
    <property type="project" value="UniProtKB-KW"/>
</dbReference>
<feature type="transmembrane region" description="Helical" evidence="5">
    <location>
        <begin position="275"/>
        <end position="291"/>
    </location>
</feature>
<dbReference type="Proteomes" id="UP000664414">
    <property type="component" value="Unassembled WGS sequence"/>
</dbReference>
<proteinExistence type="predicted"/>
<comment type="subcellular location">
    <subcellularLocation>
        <location evidence="1">Membrane</location>
        <topology evidence="1">Multi-pass membrane protein</topology>
    </subcellularLocation>
</comment>
<dbReference type="InterPro" id="IPR051533">
    <property type="entry name" value="WaaL-like"/>
</dbReference>